<gene>
    <name evidence="2" type="ORF">J1605_022204</name>
</gene>
<name>A0AB34HCM6_ESCRO</name>
<feature type="compositionally biased region" description="Low complexity" evidence="1">
    <location>
        <begin position="100"/>
        <end position="122"/>
    </location>
</feature>
<keyword evidence="3" id="KW-1185">Reference proteome</keyword>
<dbReference type="Proteomes" id="UP001159641">
    <property type="component" value="Unassembled WGS sequence"/>
</dbReference>
<reference evidence="2 3" key="1">
    <citation type="submission" date="2022-11" db="EMBL/GenBank/DDBJ databases">
        <title>Whole genome sequence of Eschrichtius robustus ER-17-0199.</title>
        <authorList>
            <person name="Bruniche-Olsen A."/>
            <person name="Black A.N."/>
            <person name="Fields C.J."/>
            <person name="Walden K."/>
            <person name="Dewoody J.A."/>
        </authorList>
    </citation>
    <scope>NUCLEOTIDE SEQUENCE [LARGE SCALE GENOMIC DNA]</scope>
    <source>
        <strain evidence="2">ER-17-0199</strain>
        <tissue evidence="2">Blubber</tissue>
    </source>
</reference>
<sequence>MQGTWVQSLVWEDPTCRGATKPASHNYRAAGASFGAARGSAQTAQASARSGFPGDRAEAVGSCPAVGRWGGTQKQGVEPEEEGDRDEEEDAARVMERAEAGAAGSSLGALGSEEPGGLPWCK</sequence>
<comment type="caution">
    <text evidence="2">The sequence shown here is derived from an EMBL/GenBank/DDBJ whole genome shotgun (WGS) entry which is preliminary data.</text>
</comment>
<feature type="compositionally biased region" description="Acidic residues" evidence="1">
    <location>
        <begin position="78"/>
        <end position="90"/>
    </location>
</feature>
<evidence type="ECO:0000313" key="3">
    <source>
        <dbReference type="Proteomes" id="UP001159641"/>
    </source>
</evidence>
<organism evidence="2 3">
    <name type="scientific">Eschrichtius robustus</name>
    <name type="common">California gray whale</name>
    <name type="synonym">Eschrichtius gibbosus</name>
    <dbReference type="NCBI Taxonomy" id="9764"/>
    <lineage>
        <taxon>Eukaryota</taxon>
        <taxon>Metazoa</taxon>
        <taxon>Chordata</taxon>
        <taxon>Craniata</taxon>
        <taxon>Vertebrata</taxon>
        <taxon>Euteleostomi</taxon>
        <taxon>Mammalia</taxon>
        <taxon>Eutheria</taxon>
        <taxon>Laurasiatheria</taxon>
        <taxon>Artiodactyla</taxon>
        <taxon>Whippomorpha</taxon>
        <taxon>Cetacea</taxon>
        <taxon>Mysticeti</taxon>
        <taxon>Eschrichtiidae</taxon>
        <taxon>Eschrichtius</taxon>
    </lineage>
</organism>
<accession>A0AB34HCM6</accession>
<feature type="region of interest" description="Disordered" evidence="1">
    <location>
        <begin position="45"/>
        <end position="122"/>
    </location>
</feature>
<protein>
    <submittedName>
        <fullName evidence="2">Uncharacterized protein</fullName>
    </submittedName>
</protein>
<evidence type="ECO:0000313" key="2">
    <source>
        <dbReference type="EMBL" id="KAJ8789269.1"/>
    </source>
</evidence>
<evidence type="ECO:0000256" key="1">
    <source>
        <dbReference type="SAM" id="MobiDB-lite"/>
    </source>
</evidence>
<dbReference type="EMBL" id="JAIQCJ010001430">
    <property type="protein sequence ID" value="KAJ8789269.1"/>
    <property type="molecule type" value="Genomic_DNA"/>
</dbReference>
<proteinExistence type="predicted"/>
<dbReference type="AlphaFoldDB" id="A0AB34HCM6"/>